<reference evidence="10" key="1">
    <citation type="submission" date="2023-03" db="EMBL/GenBank/DDBJ databases">
        <authorList>
            <person name="Julca I."/>
        </authorList>
    </citation>
    <scope>NUCLEOTIDE SEQUENCE</scope>
</reference>
<dbReference type="InterPro" id="IPR009000">
    <property type="entry name" value="Transl_B-barrel_sf"/>
</dbReference>
<evidence type="ECO:0000256" key="7">
    <source>
        <dbReference type="ARBA" id="ARBA00022884"/>
    </source>
</evidence>
<dbReference type="InterPro" id="IPR040309">
    <property type="entry name" value="Naf1"/>
</dbReference>
<dbReference type="Proteomes" id="UP001161247">
    <property type="component" value="Chromosome 1"/>
</dbReference>
<dbReference type="FunFam" id="2.40.10.230:FF:000002">
    <property type="entry name" value="H/ACA ribonucleoprotein complex non-core subunit NAF1"/>
    <property type="match status" value="1"/>
</dbReference>
<feature type="compositionally biased region" description="Polar residues" evidence="9">
    <location>
        <begin position="506"/>
        <end position="526"/>
    </location>
</feature>
<dbReference type="AlphaFoldDB" id="A0AAV1C3W8"/>
<evidence type="ECO:0000313" key="10">
    <source>
        <dbReference type="EMBL" id="CAI9089502.1"/>
    </source>
</evidence>
<evidence type="ECO:0000256" key="2">
    <source>
        <dbReference type="ARBA" id="ARBA00009801"/>
    </source>
</evidence>
<keyword evidence="11" id="KW-1185">Reference proteome</keyword>
<feature type="compositionally biased region" description="Acidic residues" evidence="9">
    <location>
        <begin position="454"/>
        <end position="470"/>
    </location>
</feature>
<dbReference type="GO" id="GO:0005634">
    <property type="term" value="C:nucleus"/>
    <property type="evidence" value="ECO:0007669"/>
    <property type="project" value="UniProtKB-SubCell"/>
</dbReference>
<gene>
    <name evidence="10" type="ORF">OLC1_LOCUS1835</name>
</gene>
<dbReference type="InterPro" id="IPR007504">
    <property type="entry name" value="H/ACA_rnp_Gar1/Naf1"/>
</dbReference>
<dbReference type="PANTHER" id="PTHR31633">
    <property type="entry name" value="H/ACA RIBONUCLEOPROTEIN COMPLEX NON-CORE SUBUNIT NAF1"/>
    <property type="match status" value="1"/>
</dbReference>
<dbReference type="GO" id="GO:0001522">
    <property type="term" value="P:pseudouridine synthesis"/>
    <property type="evidence" value="ECO:0007669"/>
    <property type="project" value="InterPro"/>
</dbReference>
<dbReference type="Gene3D" id="2.40.10.230">
    <property type="entry name" value="Probable tRNA pseudouridine synthase domain"/>
    <property type="match status" value="1"/>
</dbReference>
<comment type="subcellular location">
    <subcellularLocation>
        <location evidence="1">Nucleus</location>
    </subcellularLocation>
</comment>
<keyword evidence="8" id="KW-0539">Nucleus</keyword>
<evidence type="ECO:0000256" key="4">
    <source>
        <dbReference type="ARBA" id="ARBA00022517"/>
    </source>
</evidence>
<feature type="compositionally biased region" description="Basic residues" evidence="9">
    <location>
        <begin position="744"/>
        <end position="759"/>
    </location>
</feature>
<feature type="compositionally biased region" description="Low complexity" evidence="9">
    <location>
        <begin position="246"/>
        <end position="258"/>
    </location>
</feature>
<feature type="region of interest" description="Disordered" evidence="9">
    <location>
        <begin position="687"/>
        <end position="767"/>
    </location>
</feature>
<evidence type="ECO:0000256" key="3">
    <source>
        <dbReference type="ARBA" id="ARBA00021438"/>
    </source>
</evidence>
<dbReference type="PANTHER" id="PTHR31633:SF1">
    <property type="entry name" value="H_ACA RIBONUCLEOPROTEIN COMPLEX NON-CORE SUBUNIT NAF1"/>
    <property type="match status" value="1"/>
</dbReference>
<dbReference type="InterPro" id="IPR038664">
    <property type="entry name" value="Gar1/Naf1_Cbf5-bd_sf"/>
</dbReference>
<dbReference type="Pfam" id="PF04410">
    <property type="entry name" value="Gar1"/>
    <property type="match status" value="1"/>
</dbReference>
<evidence type="ECO:0000256" key="1">
    <source>
        <dbReference type="ARBA" id="ARBA00004123"/>
    </source>
</evidence>
<sequence length="767" mass="82235">MVDSHSLQSPNSSKDKESLLTSEFNLEDLSFTVADSFLNFDYIENWIEENPEPRNSMATHLKQSPVVSSSEEAEPVMFDGVPDLGSSVDKDRNEEGLVGEEGEVWGLSGSLGQETVGAVEIEKFGEMGCQSSGERIEGEERCLPEIQTRKVSLDGEVNNLVSAFHGMNGLKEDGNGGGVIGGSDAVKSVELSSASGEGTETYVLVGNSGEDGGINEKMTIDDNGQNGREHARDGDRVDGESESESEAQSSSSSSSESSSDSESDSESESESSSDEDDDDVRNQKVKGKKTDDMETEEGEIVASETEEMVAWSDEEDDGTGVTSTGPLRSKNELTDLPPVPPVNVTLQPHHQILPIGTVSSVLGAQVIVEGVEKHNPLNEGSILWITKSGSPLGLVDEIFGPVKNPYYIVRYNSESEIPAGVEPGTSISFVPEFANHVLHDKSLYQKGYDASGANDEEITDNEEFSDDEKEAEYKKMLKKNKRGKNDEKAGNQGKDEKKFGNRSKNWKQNPRNNTQEPMQGTKQPVDSSRHHMQPPNFSPNQGHQSLPARPLGQGFAPPPFAPPASAGFGTFPGGVNGIPVQQPQIVGLPQMPTNGMQMLPSMFAQQLFQMPPGSRFPFPQQMNATPQMPSNLVLPGCQPGFGAGAGFLPWPACLGQNAFMPASPFGMVGTPLQQDSLPLNAGQQALAQPAVPPIQQASAPTNAGHEASPSSISSVVYKHDSQQQPAFSSKPDTRQSFNQGRHNGGGRKSWRRGGGRFRGGRGGQNSG</sequence>
<feature type="compositionally biased region" description="Basic and acidic residues" evidence="9">
    <location>
        <begin position="483"/>
        <end position="499"/>
    </location>
</feature>
<evidence type="ECO:0000256" key="8">
    <source>
        <dbReference type="ARBA" id="ARBA00023242"/>
    </source>
</evidence>
<dbReference type="SUPFAM" id="SSF50447">
    <property type="entry name" value="Translation proteins"/>
    <property type="match status" value="1"/>
</dbReference>
<comment type="similarity">
    <text evidence="2">Belongs to the NAF1 family.</text>
</comment>
<dbReference type="GO" id="GO:0005732">
    <property type="term" value="C:sno(s)RNA-containing ribonucleoprotein complex"/>
    <property type="evidence" value="ECO:0007669"/>
    <property type="project" value="InterPro"/>
</dbReference>
<keyword evidence="5" id="KW-0698">rRNA processing</keyword>
<evidence type="ECO:0000256" key="6">
    <source>
        <dbReference type="ARBA" id="ARBA00022553"/>
    </source>
</evidence>
<protein>
    <recommendedName>
        <fullName evidence="3">H/ACA ribonucleoprotein complex non-core subunit NAF1</fullName>
    </recommendedName>
</protein>
<feature type="compositionally biased region" description="Basic and acidic residues" evidence="9">
    <location>
        <begin position="227"/>
        <end position="239"/>
    </location>
</feature>
<organism evidence="10 11">
    <name type="scientific">Oldenlandia corymbosa var. corymbosa</name>
    <dbReference type="NCBI Taxonomy" id="529605"/>
    <lineage>
        <taxon>Eukaryota</taxon>
        <taxon>Viridiplantae</taxon>
        <taxon>Streptophyta</taxon>
        <taxon>Embryophyta</taxon>
        <taxon>Tracheophyta</taxon>
        <taxon>Spermatophyta</taxon>
        <taxon>Magnoliopsida</taxon>
        <taxon>eudicotyledons</taxon>
        <taxon>Gunneridae</taxon>
        <taxon>Pentapetalae</taxon>
        <taxon>asterids</taxon>
        <taxon>lamiids</taxon>
        <taxon>Gentianales</taxon>
        <taxon>Rubiaceae</taxon>
        <taxon>Rubioideae</taxon>
        <taxon>Spermacoceae</taxon>
        <taxon>Hedyotis-Oldenlandia complex</taxon>
        <taxon>Oldenlandia</taxon>
    </lineage>
</organism>
<evidence type="ECO:0000256" key="5">
    <source>
        <dbReference type="ARBA" id="ARBA00022552"/>
    </source>
</evidence>
<keyword evidence="6" id="KW-0597">Phosphoprotein</keyword>
<feature type="compositionally biased region" description="Acidic residues" evidence="9">
    <location>
        <begin position="259"/>
        <end position="279"/>
    </location>
</feature>
<keyword evidence="4" id="KW-0690">Ribosome biogenesis</keyword>
<evidence type="ECO:0000313" key="11">
    <source>
        <dbReference type="Proteomes" id="UP001161247"/>
    </source>
</evidence>
<dbReference type="GO" id="GO:0003723">
    <property type="term" value="F:RNA binding"/>
    <property type="evidence" value="ECO:0007669"/>
    <property type="project" value="UniProtKB-KW"/>
</dbReference>
<keyword evidence="7" id="KW-0694">RNA-binding</keyword>
<feature type="compositionally biased region" description="Acidic residues" evidence="9">
    <location>
        <begin position="293"/>
        <end position="318"/>
    </location>
</feature>
<accession>A0AAV1C3W8</accession>
<dbReference type="EMBL" id="OX459118">
    <property type="protein sequence ID" value="CAI9089502.1"/>
    <property type="molecule type" value="Genomic_DNA"/>
</dbReference>
<feature type="region of interest" description="Disordered" evidence="9">
    <location>
        <begin position="190"/>
        <end position="336"/>
    </location>
</feature>
<dbReference type="GO" id="GO:0000493">
    <property type="term" value="P:box H/ACA snoRNP assembly"/>
    <property type="evidence" value="ECO:0007669"/>
    <property type="project" value="InterPro"/>
</dbReference>
<feature type="region of interest" description="Disordered" evidence="9">
    <location>
        <begin position="451"/>
        <end position="568"/>
    </location>
</feature>
<name>A0AAV1C3W8_OLDCO</name>
<evidence type="ECO:0000256" key="9">
    <source>
        <dbReference type="SAM" id="MobiDB-lite"/>
    </source>
</evidence>
<dbReference type="GO" id="GO:0006364">
    <property type="term" value="P:rRNA processing"/>
    <property type="evidence" value="ECO:0007669"/>
    <property type="project" value="UniProtKB-KW"/>
</dbReference>
<proteinExistence type="inferred from homology"/>